<keyword evidence="7 15" id="KW-0769">Symport</keyword>
<name>V4AKK6_LOTGI</name>
<feature type="binding site" evidence="13">
    <location>
        <position position="396"/>
    </location>
    <ligand>
        <name>Na(+)</name>
        <dbReference type="ChEBI" id="CHEBI:29101"/>
        <label>1</label>
    </ligand>
</feature>
<feature type="binding site" evidence="13">
    <location>
        <position position="37"/>
    </location>
    <ligand>
        <name>Na(+)</name>
        <dbReference type="ChEBI" id="CHEBI:29101"/>
        <label>1</label>
    </ligand>
</feature>
<dbReference type="KEGG" id="lgi:LOTGIDRAFT_103896"/>
<accession>V4AKK6</accession>
<evidence type="ECO:0000256" key="12">
    <source>
        <dbReference type="ARBA" id="ARBA00023180"/>
    </source>
</evidence>
<dbReference type="Proteomes" id="UP000030746">
    <property type="component" value="Unassembled WGS sequence"/>
</dbReference>
<dbReference type="GO" id="GO:0042734">
    <property type="term" value="C:presynaptic membrane"/>
    <property type="evidence" value="ECO:0007669"/>
    <property type="project" value="TreeGrafter"/>
</dbReference>
<evidence type="ECO:0000313" key="18">
    <source>
        <dbReference type="Proteomes" id="UP000030746"/>
    </source>
</evidence>
<feature type="binding site" evidence="13">
    <location>
        <position position="34"/>
    </location>
    <ligand>
        <name>Na(+)</name>
        <dbReference type="ChEBI" id="CHEBI:29101"/>
        <label>1</label>
    </ligand>
</feature>
<dbReference type="GO" id="GO:0032809">
    <property type="term" value="C:neuronal cell body membrane"/>
    <property type="evidence" value="ECO:0007669"/>
    <property type="project" value="TreeGrafter"/>
</dbReference>
<feature type="transmembrane region" description="Helical" evidence="16">
    <location>
        <begin position="452"/>
        <end position="473"/>
    </location>
</feature>
<evidence type="ECO:0000313" key="17">
    <source>
        <dbReference type="EMBL" id="ESO97642.1"/>
    </source>
</evidence>
<evidence type="ECO:0000256" key="10">
    <source>
        <dbReference type="ARBA" id="ARBA00023136"/>
    </source>
</evidence>
<dbReference type="EMBL" id="KB201304">
    <property type="protein sequence ID" value="ESO97642.1"/>
    <property type="molecule type" value="Genomic_DNA"/>
</dbReference>
<feature type="disulfide bond" evidence="14">
    <location>
        <begin position="140"/>
        <end position="149"/>
    </location>
</feature>
<dbReference type="GO" id="GO:0005330">
    <property type="term" value="F:dopamine:sodium symporter activity"/>
    <property type="evidence" value="ECO:0007669"/>
    <property type="project" value="TreeGrafter"/>
</dbReference>
<dbReference type="GO" id="GO:0046872">
    <property type="term" value="F:metal ion binding"/>
    <property type="evidence" value="ECO:0007669"/>
    <property type="project" value="UniProtKB-KW"/>
</dbReference>
<dbReference type="OrthoDB" id="6581954at2759"/>
<evidence type="ECO:0000256" key="6">
    <source>
        <dbReference type="ARBA" id="ARBA00022775"/>
    </source>
</evidence>
<keyword evidence="9 13" id="KW-0915">Sodium</keyword>
<comment type="subcellular location">
    <subcellularLocation>
        <location evidence="1">Cell membrane</location>
        <topology evidence="1">Multi-pass membrane protein</topology>
    </subcellularLocation>
</comment>
<feature type="transmembrane region" description="Helical" evidence="16">
    <location>
        <begin position="534"/>
        <end position="555"/>
    </location>
</feature>
<feature type="transmembrane region" description="Helical" evidence="16">
    <location>
        <begin position="100"/>
        <end position="128"/>
    </location>
</feature>
<keyword evidence="11 14" id="KW-1015">Disulfide bond</keyword>
<evidence type="ECO:0000256" key="1">
    <source>
        <dbReference type="ARBA" id="ARBA00004651"/>
    </source>
</evidence>
<feature type="transmembrane region" description="Helical" evidence="16">
    <location>
        <begin position="493"/>
        <end position="514"/>
    </location>
</feature>
<dbReference type="GO" id="GO:0006865">
    <property type="term" value="P:amino acid transport"/>
    <property type="evidence" value="ECO:0007669"/>
    <property type="project" value="TreeGrafter"/>
</dbReference>
<feature type="transmembrane region" description="Helical" evidence="16">
    <location>
        <begin position="378"/>
        <end position="400"/>
    </location>
</feature>
<reference evidence="17 18" key="1">
    <citation type="journal article" date="2013" name="Nature">
        <title>Insights into bilaterian evolution from three spiralian genomes.</title>
        <authorList>
            <person name="Simakov O."/>
            <person name="Marletaz F."/>
            <person name="Cho S.J."/>
            <person name="Edsinger-Gonzales E."/>
            <person name="Havlak P."/>
            <person name="Hellsten U."/>
            <person name="Kuo D.H."/>
            <person name="Larsson T."/>
            <person name="Lv J."/>
            <person name="Arendt D."/>
            <person name="Savage R."/>
            <person name="Osoegawa K."/>
            <person name="de Jong P."/>
            <person name="Grimwood J."/>
            <person name="Chapman J.A."/>
            <person name="Shapiro H."/>
            <person name="Aerts A."/>
            <person name="Otillar R.P."/>
            <person name="Terry A.Y."/>
            <person name="Boore J.L."/>
            <person name="Grigoriev I.V."/>
            <person name="Lindberg D.R."/>
            <person name="Seaver E.C."/>
            <person name="Weisblat D.A."/>
            <person name="Putnam N.H."/>
            <person name="Rokhsar D.S."/>
        </authorList>
    </citation>
    <scope>NUCLEOTIDE SEQUENCE [LARGE SCALE GENOMIC DNA]</scope>
</reference>
<evidence type="ECO:0000256" key="2">
    <source>
        <dbReference type="ARBA" id="ARBA00022448"/>
    </source>
</evidence>
<gene>
    <name evidence="17" type="ORF">LOTGIDRAFT_103896</name>
</gene>
<evidence type="ECO:0000256" key="15">
    <source>
        <dbReference type="RuleBase" id="RU003732"/>
    </source>
</evidence>
<protein>
    <recommendedName>
        <fullName evidence="15">Transporter</fullName>
    </recommendedName>
</protein>
<dbReference type="Pfam" id="PF00209">
    <property type="entry name" value="SNF"/>
    <property type="match status" value="1"/>
</dbReference>
<evidence type="ECO:0000256" key="13">
    <source>
        <dbReference type="PIRSR" id="PIRSR600175-1"/>
    </source>
</evidence>
<proteinExistence type="inferred from homology"/>
<dbReference type="CTD" id="20229798"/>
<dbReference type="InterPro" id="IPR037272">
    <property type="entry name" value="SNS_sf"/>
</dbReference>
<keyword evidence="2 15" id="KW-0813">Transport</keyword>
<evidence type="ECO:0000256" key="3">
    <source>
        <dbReference type="ARBA" id="ARBA00022475"/>
    </source>
</evidence>
<dbReference type="SUPFAM" id="SSF161070">
    <property type="entry name" value="SNF-like"/>
    <property type="match status" value="1"/>
</dbReference>
<evidence type="ECO:0000256" key="7">
    <source>
        <dbReference type="ARBA" id="ARBA00022847"/>
    </source>
</evidence>
<feature type="transmembrane region" description="Helical" evidence="16">
    <location>
        <begin position="28"/>
        <end position="46"/>
    </location>
</feature>
<feature type="binding site" evidence="13">
    <location>
        <position position="36"/>
    </location>
    <ligand>
        <name>Na(+)</name>
        <dbReference type="ChEBI" id="CHEBI:29101"/>
        <label>1</label>
    </ligand>
</feature>
<feature type="transmembrane region" description="Helical" evidence="16">
    <location>
        <begin position="210"/>
        <end position="229"/>
    </location>
</feature>
<dbReference type="GeneID" id="20229798"/>
<dbReference type="InterPro" id="IPR000175">
    <property type="entry name" value="Na/ntran_symport"/>
</dbReference>
<dbReference type="PANTHER" id="PTHR11616:SF320">
    <property type="entry name" value="SODIUM-DEPENDENT NORADRENALINE TRANSPORTER"/>
    <property type="match status" value="1"/>
</dbReference>
<dbReference type="GO" id="GO:0030424">
    <property type="term" value="C:axon"/>
    <property type="evidence" value="ECO:0007669"/>
    <property type="project" value="TreeGrafter"/>
</dbReference>
<evidence type="ECO:0000256" key="16">
    <source>
        <dbReference type="SAM" id="Phobius"/>
    </source>
</evidence>
<dbReference type="OMA" id="WAIMGHF"/>
<comment type="similarity">
    <text evidence="15">Belongs to the sodium:neurotransmitter symporter (SNF) (TC 2.A.22) family.</text>
</comment>
<keyword evidence="6" id="KW-0532">Neurotransmitter transport</keyword>
<evidence type="ECO:0000256" key="8">
    <source>
        <dbReference type="ARBA" id="ARBA00022989"/>
    </source>
</evidence>
<keyword evidence="10 16" id="KW-0472">Membrane</keyword>
<dbReference type="RefSeq" id="XP_009051499.1">
    <property type="nucleotide sequence ID" value="XM_009053251.1"/>
</dbReference>
<feature type="transmembrane region" description="Helical" evidence="16">
    <location>
        <begin position="288"/>
        <end position="309"/>
    </location>
</feature>
<evidence type="ECO:0000256" key="11">
    <source>
        <dbReference type="ARBA" id="ARBA00023157"/>
    </source>
</evidence>
<dbReference type="NCBIfam" id="NF037979">
    <property type="entry name" value="Na_transp"/>
    <property type="match status" value="1"/>
</dbReference>
<dbReference type="GO" id="GO:0051583">
    <property type="term" value="P:dopamine uptake involved in synaptic transmission"/>
    <property type="evidence" value="ECO:0007669"/>
    <property type="project" value="TreeGrafter"/>
</dbReference>
<feature type="binding site" evidence="13">
    <location>
        <position position="41"/>
    </location>
    <ligand>
        <name>Na(+)</name>
        <dbReference type="ChEBI" id="CHEBI:29101"/>
        <label>1</label>
    </ligand>
</feature>
<keyword evidence="3" id="KW-1003">Cell membrane</keyword>
<feature type="transmembrane region" description="Helical" evidence="16">
    <location>
        <begin position="421"/>
        <end position="446"/>
    </location>
</feature>
<keyword evidence="12" id="KW-0325">Glycoprotein</keyword>
<feature type="transmembrane region" description="Helical" evidence="16">
    <location>
        <begin position="321"/>
        <end position="345"/>
    </location>
</feature>
<feature type="binding site" evidence="13">
    <location>
        <position position="295"/>
    </location>
    <ligand>
        <name>Na(+)</name>
        <dbReference type="ChEBI" id="CHEBI:29101"/>
        <label>1</label>
    </ligand>
</feature>
<keyword evidence="18" id="KW-1185">Reference proteome</keyword>
<organism evidence="17 18">
    <name type="scientific">Lottia gigantea</name>
    <name type="common">Giant owl limpet</name>
    <dbReference type="NCBI Taxonomy" id="225164"/>
    <lineage>
        <taxon>Eukaryota</taxon>
        <taxon>Metazoa</taxon>
        <taxon>Spiralia</taxon>
        <taxon>Lophotrochozoa</taxon>
        <taxon>Mollusca</taxon>
        <taxon>Gastropoda</taxon>
        <taxon>Patellogastropoda</taxon>
        <taxon>Lottioidea</taxon>
        <taxon>Lottiidae</taxon>
        <taxon>Lottia</taxon>
    </lineage>
</organism>
<evidence type="ECO:0000256" key="5">
    <source>
        <dbReference type="ARBA" id="ARBA00022723"/>
    </source>
</evidence>
<evidence type="ECO:0000256" key="4">
    <source>
        <dbReference type="ARBA" id="ARBA00022692"/>
    </source>
</evidence>
<dbReference type="PRINTS" id="PR00176">
    <property type="entry name" value="NANEUSMPORT"/>
</dbReference>
<sequence>MTKPGYKNEAELIEDDDERETWSKKVDFLLSVIGFAVDLANVWRFPYLCYKNGGGAFLIPYLVMLLVGGIPLFYMELALGQFNRTGAITCWGRLCPLFKGIGWSVVLIAFYTDFFYNVVIAWCLHFFFSSFTSELPWARCDNAWNTEYCYDGHIRGNTSENSTLLNVTELFGGNNTNGTEVIRRSAAAEYFEFGMLEVHKSGGFYEVGELKWELVLCLLGVYIICYFSLWKGIHTSGKVVWFTALFPYVVLFILMCRGATLDGAAIGIEYYLTPKFDRLLSSEVWVDAATQVFFSLGPGFGVLLAYASYNPLHNNVYRDALLTSAINCLTSFFSGFVIFMILGYMSQKSGLDIDKVATEGPGLVFIVYPEAIATLPGAPYWSIIFFLMLLTLGLDSSFGGSEAIITAIGDEFPVLRKHREIFVAILFSIYFLFGLASVAQGGVYVVNLMERFAAGYSILFAVFFEALVVSWAYGANRFSEDIEIMIGSKPGKYWMLMWMFVAPIFIFTIMVFGLVNYQPIEYDGYMYPLSATLIGWAIALSSILCIPGFAFYGILTAKGSLMEVTIFNKNNMSSTLKRIMCHF</sequence>
<keyword evidence="4 15" id="KW-0812">Transmembrane</keyword>
<dbReference type="PROSITE" id="PS00754">
    <property type="entry name" value="NA_NEUROTRAN_SYMP_2"/>
    <property type="match status" value="1"/>
</dbReference>
<dbReference type="HOGENOM" id="CLU_006855_9_0_1"/>
<dbReference type="GO" id="GO:0015874">
    <property type="term" value="P:norepinephrine transport"/>
    <property type="evidence" value="ECO:0007669"/>
    <property type="project" value="TreeGrafter"/>
</dbReference>
<feature type="binding site" evidence="13">
    <location>
        <position position="392"/>
    </location>
    <ligand>
        <name>Na(+)</name>
        <dbReference type="ChEBI" id="CHEBI:29101"/>
        <label>1</label>
    </ligand>
</feature>
<evidence type="ECO:0000256" key="14">
    <source>
        <dbReference type="PIRSR" id="PIRSR600175-2"/>
    </source>
</evidence>
<dbReference type="AlphaFoldDB" id="V4AKK6"/>
<feature type="transmembrane region" description="Helical" evidence="16">
    <location>
        <begin position="58"/>
        <end position="79"/>
    </location>
</feature>
<dbReference type="PROSITE" id="PS50267">
    <property type="entry name" value="NA_NEUROTRAN_SYMP_3"/>
    <property type="match status" value="1"/>
</dbReference>
<keyword evidence="5 13" id="KW-0479">Metal-binding</keyword>
<dbReference type="PANTHER" id="PTHR11616">
    <property type="entry name" value="SODIUM/CHLORIDE DEPENDENT TRANSPORTER"/>
    <property type="match status" value="1"/>
</dbReference>
<feature type="binding site" evidence="13">
    <location>
        <position position="327"/>
    </location>
    <ligand>
        <name>Na(+)</name>
        <dbReference type="ChEBI" id="CHEBI:29101"/>
        <label>1</label>
    </ligand>
</feature>
<dbReference type="PROSITE" id="PS00610">
    <property type="entry name" value="NA_NEUROTRAN_SYMP_1"/>
    <property type="match status" value="1"/>
</dbReference>
<feature type="transmembrane region" description="Helical" evidence="16">
    <location>
        <begin position="241"/>
        <end position="268"/>
    </location>
</feature>
<feature type="binding site" evidence="13">
    <location>
        <position position="395"/>
    </location>
    <ligand>
        <name>Na(+)</name>
        <dbReference type="ChEBI" id="CHEBI:29101"/>
        <label>1</label>
    </ligand>
</feature>
<keyword evidence="8 16" id="KW-1133">Transmembrane helix</keyword>
<evidence type="ECO:0000256" key="9">
    <source>
        <dbReference type="ARBA" id="ARBA00023053"/>
    </source>
</evidence>